<keyword evidence="6" id="KW-0206">Cytoskeleton</keyword>
<dbReference type="Gene3D" id="3.40.630.10">
    <property type="entry name" value="Zn peptidases"/>
    <property type="match status" value="1"/>
</dbReference>
<evidence type="ECO:0000256" key="5">
    <source>
        <dbReference type="ARBA" id="ARBA00005988"/>
    </source>
</evidence>
<dbReference type="SUPFAM" id="SSF53187">
    <property type="entry name" value="Zn-dependent exopeptidases"/>
    <property type="match status" value="1"/>
</dbReference>
<keyword evidence="15" id="KW-0121">Carboxypeptidase</keyword>
<keyword evidence="15" id="KW-0645">Protease</keyword>
<dbReference type="VEuPathDB" id="TriTrypDB:Tc_MARK_2549"/>
<dbReference type="VEuPathDB" id="TriTrypDB:TcG_02641"/>
<dbReference type="VEuPathDB" id="TriTrypDB:C4B63_7g235"/>
<comment type="similarity">
    <text evidence="5 13">Belongs to the peptidase M14 family.</text>
</comment>
<dbReference type="EMBL" id="PRFA01000007">
    <property type="protein sequence ID" value="PWV00216.1"/>
    <property type="molecule type" value="Genomic_DNA"/>
</dbReference>
<gene>
    <name evidence="15" type="ORF">C4B63_7g235</name>
</gene>
<keyword evidence="7" id="KW-0539">Nucleus</keyword>
<dbReference type="GO" id="GO:0005634">
    <property type="term" value="C:nucleus"/>
    <property type="evidence" value="ECO:0007669"/>
    <property type="project" value="UniProtKB-SubCell"/>
</dbReference>
<comment type="catalytic activity">
    <reaction evidence="9">
        <text>C-terminal L-alpha-aminoacyl-L-glutamyl-[tubulin] + H2O = C-terminal L-alpha-aminoacyl-[tubulin] + L-glutamate</text>
        <dbReference type="Rhea" id="RHEA:63796"/>
        <dbReference type="Rhea" id="RHEA-COMP:16436"/>
        <dbReference type="Rhea" id="RHEA-COMP:16437"/>
        <dbReference type="ChEBI" id="CHEBI:15377"/>
        <dbReference type="ChEBI" id="CHEBI:29985"/>
        <dbReference type="ChEBI" id="CHEBI:90782"/>
        <dbReference type="ChEBI" id="CHEBI:149556"/>
        <dbReference type="EC" id="3.4.17.24"/>
    </reaction>
    <physiologicalReaction direction="left-to-right" evidence="9">
        <dbReference type="Rhea" id="RHEA:63797"/>
    </physiologicalReaction>
</comment>
<evidence type="ECO:0000259" key="14">
    <source>
        <dbReference type="PROSITE" id="PS52035"/>
    </source>
</evidence>
<dbReference type="PROSITE" id="PS52035">
    <property type="entry name" value="PEPTIDASE_M14"/>
    <property type="match status" value="1"/>
</dbReference>
<dbReference type="VEuPathDB" id="TriTrypDB:TcCLB.504013.70"/>
<dbReference type="InterPro" id="IPR050821">
    <property type="entry name" value="Cytosolic_carboxypeptidase"/>
</dbReference>
<dbReference type="GO" id="GO:0004181">
    <property type="term" value="F:metallocarboxypeptidase activity"/>
    <property type="evidence" value="ECO:0007669"/>
    <property type="project" value="InterPro"/>
</dbReference>
<evidence type="ECO:0000256" key="2">
    <source>
        <dbReference type="ARBA" id="ARBA00004123"/>
    </source>
</evidence>
<dbReference type="GO" id="GO:0008270">
    <property type="term" value="F:zinc ion binding"/>
    <property type="evidence" value="ECO:0007669"/>
    <property type="project" value="InterPro"/>
</dbReference>
<evidence type="ECO:0000256" key="10">
    <source>
        <dbReference type="ARBA" id="ARBA00032753"/>
    </source>
</evidence>
<accession>A0A2V2VV02</accession>
<evidence type="ECO:0000313" key="16">
    <source>
        <dbReference type="Proteomes" id="UP000246121"/>
    </source>
</evidence>
<protein>
    <recommendedName>
        <fullName evidence="8">Cytosolic carboxypeptidase-like protein 5</fullName>
    </recommendedName>
    <alternativeName>
        <fullName evidence="11">ATP/GTP-binding protein-like 5</fullName>
    </alternativeName>
    <alternativeName>
        <fullName evidence="10">Protein deglutamylase CCP5</fullName>
    </alternativeName>
</protein>
<evidence type="ECO:0000256" key="12">
    <source>
        <dbReference type="ARBA" id="ARBA00047714"/>
    </source>
</evidence>
<feature type="domain" description="Peptidase M14" evidence="14">
    <location>
        <begin position="253"/>
        <end position="596"/>
    </location>
</feature>
<comment type="subcellular location">
    <subcellularLocation>
        <location evidence="3">Cytoplasm</location>
        <location evidence="3">Cytoskeleton</location>
        <location evidence="3">Spindle</location>
    </subcellularLocation>
    <subcellularLocation>
        <location evidence="4">Midbody</location>
    </subcellularLocation>
    <subcellularLocation>
        <location evidence="2">Nucleus</location>
    </subcellularLocation>
</comment>
<dbReference type="VEuPathDB" id="TriTrypDB:TcBrA4_0124200"/>
<dbReference type="GO" id="GO:0006508">
    <property type="term" value="P:proteolysis"/>
    <property type="evidence" value="ECO:0007669"/>
    <property type="project" value="InterPro"/>
</dbReference>
<dbReference type="InterPro" id="IPR040626">
    <property type="entry name" value="Pepdidase_M14_N"/>
</dbReference>
<dbReference type="FunFam" id="3.40.630.10:FF:000118">
    <property type="entry name" value="Metallo-peptidase, Clan MC, Family M14"/>
    <property type="match status" value="1"/>
</dbReference>
<dbReference type="CDD" id="cd06236">
    <property type="entry name" value="M14_AGBL5_like"/>
    <property type="match status" value="1"/>
</dbReference>
<dbReference type="VEuPathDB" id="TriTrypDB:TcCL_NonESM08533"/>
<evidence type="ECO:0000256" key="6">
    <source>
        <dbReference type="ARBA" id="ARBA00023212"/>
    </source>
</evidence>
<evidence type="ECO:0000256" key="9">
    <source>
        <dbReference type="ARBA" id="ARBA00024627"/>
    </source>
</evidence>
<dbReference type="VEuPathDB" id="TriTrypDB:TCSYLVIO_003827"/>
<dbReference type="GO" id="GO:0030496">
    <property type="term" value="C:midbody"/>
    <property type="evidence" value="ECO:0007669"/>
    <property type="project" value="UniProtKB-SubCell"/>
</dbReference>
<evidence type="ECO:0000256" key="7">
    <source>
        <dbReference type="ARBA" id="ARBA00023242"/>
    </source>
</evidence>
<dbReference type="Gene3D" id="2.60.40.3120">
    <property type="match status" value="1"/>
</dbReference>
<evidence type="ECO:0000256" key="3">
    <source>
        <dbReference type="ARBA" id="ARBA00004186"/>
    </source>
</evidence>
<dbReference type="Pfam" id="PF18027">
    <property type="entry name" value="Pepdidase_M14_N"/>
    <property type="match status" value="1"/>
</dbReference>
<evidence type="ECO:0000256" key="11">
    <source>
        <dbReference type="ARBA" id="ARBA00032928"/>
    </source>
</evidence>
<name>A0A2V2VV02_TRYCR</name>
<dbReference type="GO" id="GO:0005819">
    <property type="term" value="C:spindle"/>
    <property type="evidence" value="ECO:0007669"/>
    <property type="project" value="UniProtKB-SubCell"/>
</dbReference>
<evidence type="ECO:0000256" key="1">
    <source>
        <dbReference type="ARBA" id="ARBA00001947"/>
    </source>
</evidence>
<evidence type="ECO:0000256" key="8">
    <source>
        <dbReference type="ARBA" id="ARBA00024141"/>
    </source>
</evidence>
<dbReference type="PANTHER" id="PTHR12756:SF46">
    <property type="entry name" value="CYTOSOLIC CARBOXYPEPTIDASE-LIKE PROTEIN 5"/>
    <property type="match status" value="1"/>
</dbReference>
<organism evidence="15 16">
    <name type="scientific">Trypanosoma cruzi</name>
    <dbReference type="NCBI Taxonomy" id="5693"/>
    <lineage>
        <taxon>Eukaryota</taxon>
        <taxon>Discoba</taxon>
        <taxon>Euglenozoa</taxon>
        <taxon>Kinetoplastea</taxon>
        <taxon>Metakinetoplastina</taxon>
        <taxon>Trypanosomatida</taxon>
        <taxon>Trypanosomatidae</taxon>
        <taxon>Trypanosoma</taxon>
        <taxon>Schizotrypanum</taxon>
    </lineage>
</organism>
<dbReference type="VEuPathDB" id="TriTrypDB:TcCLB.510879.40"/>
<proteinExistence type="inferred from homology"/>
<dbReference type="InterPro" id="IPR000834">
    <property type="entry name" value="Peptidase_M14"/>
</dbReference>
<evidence type="ECO:0000256" key="4">
    <source>
        <dbReference type="ARBA" id="ARBA00004214"/>
    </source>
</evidence>
<keyword evidence="15" id="KW-0378">Hydrolase</keyword>
<dbReference type="VEuPathDB" id="TriTrypDB:Tc_MARK_2550"/>
<keyword evidence="6" id="KW-0963">Cytoplasm</keyword>
<dbReference type="VEuPathDB" id="TriTrypDB:C3747_29g92"/>
<dbReference type="VEuPathDB" id="TriTrypDB:BCY84_20661"/>
<comment type="caution">
    <text evidence="15">The sequence shown here is derived from an EMBL/GenBank/DDBJ whole genome shotgun (WGS) entry which is preliminary data.</text>
</comment>
<reference evidence="15 16" key="1">
    <citation type="journal article" date="2018" name="Microb. Genom.">
        <title>Expanding an expanded genome: long-read sequencing of Trypanosoma cruzi.</title>
        <authorList>
            <person name="Berna L."/>
            <person name="Rodriguez M."/>
            <person name="Chiribao M.L."/>
            <person name="Parodi-Talice A."/>
            <person name="Pita S."/>
            <person name="Rijo G."/>
            <person name="Alvarez-Valin F."/>
            <person name="Robello C."/>
        </authorList>
    </citation>
    <scope>NUCLEOTIDE SEQUENCE [LARGE SCALE GENOMIC DNA]</scope>
    <source>
        <strain evidence="15 16">Dm28c</strain>
    </source>
</reference>
<feature type="active site" description="Proton donor/acceptor" evidence="13">
    <location>
        <position position="542"/>
    </location>
</feature>
<sequence>MNGDGNTVLCHVMCGKSVGMDVKEEKEARGYELEWAYSPPPDNQREFEFPEDGLLFSSRFDSGNLIQVERIGAYRYNMYTSPDCGNSPKQTNNRQWFHFAIRGGCRGCVITFTFVGMMHSKMFTYGWTPVIAVCPGKPQYTRLPGKATVVSLDAMPPTPGYPGFVLKPWSKKASETEIAADGGNENADANGSSEGVPDVIEVAMNTNRKKKKENAVAMNLTFEVRLEIDAPLTSSLYPLGHPQCPATYIASNHPYSYSTLQQNIKAWKQQTVGGEKFGTVEESKDNNFSSSCLSSIYFYHEILCKSLDGRNVDLLTITDRSGICNERFPLFGEGDMPYSSARGETERPHQFIGKQCVVLTARVHPGESPSSHLMHGCIEFLLNQADPRAAALRSRFVFFLVPIINPDGVARGHSRADTEGANLNRMYKNPCKRRHPAPYSILSMLRSVTSVKGRLALFIDMHAHANRRGVFFYGNSMNAPELLQSLLYAKLVSMNTPYFEFQSSNFSEANMFATGKTGEGRDTSSRVTLYQETGLVHSYTIEASYVIGNTLNPIVGLSSCGVDEPEVIQGTFCPKYSQAVFADIGKGLLVALLDLKGCNPISRLSNTQFHSVKGLLAALQRQFQIEIAERLFKIAFMSGGQAAIAREPGADPVYTVMSVLRSDDIPDAMTIKDGRGLPVTTIRGLLEFVTLEQAIQILAHAPPMFPPRTLLYGAGRRMMNQVGGGFSGRRSMSNAVLGVTAVPAVSTTGRKSITGSN</sequence>
<dbReference type="AlphaFoldDB" id="A0A2V2VV02"/>
<comment type="cofactor">
    <cofactor evidence="1">
        <name>Zn(2+)</name>
        <dbReference type="ChEBI" id="CHEBI:29105"/>
    </cofactor>
</comment>
<dbReference type="VEuPathDB" id="TriTrypDB:TCDM_02776"/>
<dbReference type="Proteomes" id="UP000246121">
    <property type="component" value="Unassembled WGS sequence"/>
</dbReference>
<dbReference type="PANTHER" id="PTHR12756">
    <property type="entry name" value="CYTOSOLIC CARBOXYPEPTIDASE"/>
    <property type="match status" value="1"/>
</dbReference>
<evidence type="ECO:0000256" key="13">
    <source>
        <dbReference type="PROSITE-ProRule" id="PRU01379"/>
    </source>
</evidence>
<dbReference type="VEuPathDB" id="TriTrypDB:ECC02_002517"/>
<dbReference type="InterPro" id="IPR034286">
    <property type="entry name" value="M14_AGBL5-like"/>
</dbReference>
<dbReference type="VEuPathDB" id="TriTrypDB:TCDM_02775"/>
<dbReference type="Pfam" id="PF00246">
    <property type="entry name" value="Peptidase_M14"/>
    <property type="match status" value="1"/>
</dbReference>
<evidence type="ECO:0000313" key="15">
    <source>
        <dbReference type="EMBL" id="PWV00216.1"/>
    </source>
</evidence>
<comment type="catalytic activity">
    <reaction evidence="12">
        <text>gamma-L-glutamyl-L-glutamyl-[protein] + H2O = L-glutamyl-[protein] + L-glutamate</text>
        <dbReference type="Rhea" id="RHEA:60152"/>
        <dbReference type="Rhea" id="RHEA-COMP:10208"/>
        <dbReference type="Rhea" id="RHEA-COMP:15517"/>
        <dbReference type="ChEBI" id="CHEBI:15377"/>
        <dbReference type="ChEBI" id="CHEBI:29973"/>
        <dbReference type="ChEBI" id="CHEBI:29985"/>
        <dbReference type="ChEBI" id="CHEBI:143622"/>
    </reaction>
    <physiologicalReaction direction="left-to-right" evidence="12">
        <dbReference type="Rhea" id="RHEA:60153"/>
    </physiologicalReaction>
</comment>